<evidence type="ECO:0000313" key="2">
    <source>
        <dbReference type="Proteomes" id="UP000482800"/>
    </source>
</evidence>
<sequence>MDSGLHHREACLSRPAAATAYSGLAANGGADLPKQMYSTMSFDDRARTLDPFVKRAA</sequence>
<reference evidence="1 2" key="2">
    <citation type="submission" date="2020-03" db="EMBL/GenBank/DDBJ databases">
        <authorList>
            <person name="Ichikawa N."/>
            <person name="Kimura A."/>
            <person name="Kitahashi Y."/>
            <person name="Uohara A."/>
        </authorList>
    </citation>
    <scope>NUCLEOTIDE SEQUENCE [LARGE SCALE GENOMIC DNA]</scope>
    <source>
        <strain evidence="1 2">NBRC 108639</strain>
    </source>
</reference>
<reference evidence="1 2" key="1">
    <citation type="submission" date="2020-03" db="EMBL/GenBank/DDBJ databases">
        <title>Whole genome shotgun sequence of Phytohabitans houttuyneae NBRC 108639.</title>
        <authorList>
            <person name="Komaki H."/>
            <person name="Tamura T."/>
        </authorList>
    </citation>
    <scope>NUCLEOTIDE SEQUENCE [LARGE SCALE GENOMIC DNA]</scope>
    <source>
        <strain evidence="1 2">NBRC 108639</strain>
    </source>
</reference>
<evidence type="ECO:0000313" key="1">
    <source>
        <dbReference type="EMBL" id="GFJ81636.1"/>
    </source>
</evidence>
<dbReference type="EMBL" id="BLPF01000002">
    <property type="protein sequence ID" value="GFJ81636.1"/>
    <property type="molecule type" value="Genomic_DNA"/>
</dbReference>
<accession>A0A6V8KI09</accession>
<comment type="caution">
    <text evidence="1">The sequence shown here is derived from an EMBL/GenBank/DDBJ whole genome shotgun (WGS) entry which is preliminary data.</text>
</comment>
<name>A0A6V8KI09_9ACTN</name>
<protein>
    <submittedName>
        <fullName evidence="1">Uncharacterized protein</fullName>
    </submittedName>
</protein>
<proteinExistence type="predicted"/>
<dbReference type="AlphaFoldDB" id="A0A6V8KI09"/>
<keyword evidence="2" id="KW-1185">Reference proteome</keyword>
<organism evidence="1 2">
    <name type="scientific">Phytohabitans houttuyneae</name>
    <dbReference type="NCBI Taxonomy" id="1076126"/>
    <lineage>
        <taxon>Bacteria</taxon>
        <taxon>Bacillati</taxon>
        <taxon>Actinomycetota</taxon>
        <taxon>Actinomycetes</taxon>
        <taxon>Micromonosporales</taxon>
        <taxon>Micromonosporaceae</taxon>
    </lineage>
</organism>
<gene>
    <name evidence="1" type="ORF">Phou_058160</name>
</gene>
<dbReference type="Proteomes" id="UP000482800">
    <property type="component" value="Unassembled WGS sequence"/>
</dbReference>